<keyword evidence="2" id="KW-1185">Reference proteome</keyword>
<gene>
    <name evidence="1" type="ORF">H6G72_28750</name>
</gene>
<dbReference type="InterPro" id="IPR014923">
    <property type="entry name" value="DUF1802"/>
</dbReference>
<organism evidence="1 2">
    <name type="scientific">Planktothricoides raciborskii FACHB-1370</name>
    <dbReference type="NCBI Taxonomy" id="2949576"/>
    <lineage>
        <taxon>Bacteria</taxon>
        <taxon>Bacillati</taxon>
        <taxon>Cyanobacteriota</taxon>
        <taxon>Cyanophyceae</taxon>
        <taxon>Oscillatoriophycideae</taxon>
        <taxon>Oscillatoriales</taxon>
        <taxon>Oscillatoriaceae</taxon>
        <taxon>Planktothricoides</taxon>
    </lineage>
</organism>
<accession>A0ABR8ENT8</accession>
<dbReference type="RefSeq" id="WP_054469334.1">
    <property type="nucleotide sequence ID" value="NZ_JACJSK010000089.1"/>
</dbReference>
<dbReference type="Proteomes" id="UP000641954">
    <property type="component" value="Unassembled WGS sequence"/>
</dbReference>
<comment type="caution">
    <text evidence="1">The sequence shown here is derived from an EMBL/GenBank/DDBJ whole genome shotgun (WGS) entry which is preliminary data.</text>
</comment>
<evidence type="ECO:0000313" key="2">
    <source>
        <dbReference type="Proteomes" id="UP000641954"/>
    </source>
</evidence>
<dbReference type="Pfam" id="PF08819">
    <property type="entry name" value="DUF1802"/>
    <property type="match status" value="1"/>
</dbReference>
<proteinExistence type="predicted"/>
<name>A0ABR8ENT8_9CYAN</name>
<dbReference type="EMBL" id="JACJSK010000089">
    <property type="protein sequence ID" value="MBD2547739.1"/>
    <property type="molecule type" value="Genomic_DNA"/>
</dbReference>
<reference evidence="1 2" key="1">
    <citation type="journal article" date="2020" name="ISME J.">
        <title>Comparative genomics reveals insights into cyanobacterial evolution and habitat adaptation.</title>
        <authorList>
            <person name="Chen M.Y."/>
            <person name="Teng W.K."/>
            <person name="Zhao L."/>
            <person name="Hu C.X."/>
            <person name="Zhou Y.K."/>
            <person name="Han B.P."/>
            <person name="Song L.R."/>
            <person name="Shu W.S."/>
        </authorList>
    </citation>
    <scope>NUCLEOTIDE SEQUENCE [LARGE SCALE GENOMIC DNA]</scope>
    <source>
        <strain evidence="1 2">FACHB-1370</strain>
    </source>
</reference>
<protein>
    <submittedName>
        <fullName evidence="1">DUF1802 family protein</fullName>
    </submittedName>
</protein>
<sequence>MNQLFSIPIAVPIPAPEVDALIEGKIIAIITKIFLNPGRQFSLYPGDSSLNPLPPEQYYHADFLEAAQTAQKNIEHGLNDDTVLIKAWARCEFCEMLNDVNAIASLSEATIWTPAGLQAILNQGRSIFLAYLRVYHLENPSVALANSKGNFISVQLNVSSDRPILTDDQFSQYYQNLQERKPREPFTPPPPIIPPLPPPFDRLYPALTQLVTTNSAANSFYQQLLKFLGFNQPAPVIPENPDLAWIKTITELGNRSQQEDSGKSNYQAGTDFENIVRQSLEFLGFTIDYSHKGGAGGLDLLCSAPYLLVGECKAGKSIPNDTAVQLLNLATLRLQDSKLRDQAIKLIIGPGKPTQQLLQAAEVHKMSIISPEILEKLVTLESQCPRCIDLFKLKEYLQPGQSDQAIAQYIDQVKQQLKVRSHIVQLVKNHLNKTNAKFIGLETIYGAYPYSNPPEDLDQQQLYQILLELSSYFAGYLGRIPGNHGQKSDRFYFLRDVAINV</sequence>
<evidence type="ECO:0000313" key="1">
    <source>
        <dbReference type="EMBL" id="MBD2547739.1"/>
    </source>
</evidence>